<evidence type="ECO:0000259" key="4">
    <source>
        <dbReference type="Pfam" id="PF22666"/>
    </source>
</evidence>
<keyword evidence="1 3" id="KW-0732">Signal</keyword>
<keyword evidence="6" id="KW-1185">Reference proteome</keyword>
<feature type="signal peptide" evidence="3">
    <location>
        <begin position="1"/>
        <end position="25"/>
    </location>
</feature>
<feature type="domain" description="Beta-mannosidase-like galactose-binding" evidence="4">
    <location>
        <begin position="1016"/>
        <end position="1086"/>
    </location>
</feature>
<dbReference type="PANTHER" id="PTHR43817">
    <property type="entry name" value="GLYCOSYL HYDROLASE"/>
    <property type="match status" value="1"/>
</dbReference>
<feature type="chain" id="PRO_5046700751" evidence="3">
    <location>
        <begin position="26"/>
        <end position="1133"/>
    </location>
</feature>
<evidence type="ECO:0000313" key="6">
    <source>
        <dbReference type="Proteomes" id="UP000600799"/>
    </source>
</evidence>
<name>A0ABS0HGT6_9SPHN</name>
<accession>A0ABS0HGT6</accession>
<comment type="caution">
    <text evidence="5">The sequence shown here is derived from an EMBL/GenBank/DDBJ whole genome shotgun (WGS) entry which is preliminary data.</text>
</comment>
<protein>
    <submittedName>
        <fullName evidence="5">Glycoside hydrolase</fullName>
    </submittedName>
</protein>
<dbReference type="Gene3D" id="2.60.120.260">
    <property type="entry name" value="Galactose-binding domain-like"/>
    <property type="match status" value="2"/>
</dbReference>
<dbReference type="EMBL" id="JADQDC010000006">
    <property type="protein sequence ID" value="MBF9151469.1"/>
    <property type="molecule type" value="Genomic_DNA"/>
</dbReference>
<evidence type="ECO:0000256" key="1">
    <source>
        <dbReference type="ARBA" id="ARBA00022729"/>
    </source>
</evidence>
<evidence type="ECO:0000256" key="3">
    <source>
        <dbReference type="SAM" id="SignalP"/>
    </source>
</evidence>
<dbReference type="SUPFAM" id="SSF49785">
    <property type="entry name" value="Galactose-binding domain-like"/>
    <property type="match status" value="2"/>
</dbReference>
<dbReference type="GO" id="GO:0016787">
    <property type="term" value="F:hydrolase activity"/>
    <property type="evidence" value="ECO:0007669"/>
    <property type="project" value="UniProtKB-KW"/>
</dbReference>
<organism evidence="5 6">
    <name type="scientific">Novosphingobium jiangmenense</name>
    <dbReference type="NCBI Taxonomy" id="2791981"/>
    <lineage>
        <taxon>Bacteria</taxon>
        <taxon>Pseudomonadati</taxon>
        <taxon>Pseudomonadota</taxon>
        <taxon>Alphaproteobacteria</taxon>
        <taxon>Sphingomonadales</taxon>
        <taxon>Sphingomonadaceae</taxon>
        <taxon>Novosphingobium</taxon>
    </lineage>
</organism>
<dbReference type="InterPro" id="IPR054593">
    <property type="entry name" value="Beta-mannosidase-like_N2"/>
</dbReference>
<evidence type="ECO:0000313" key="5">
    <source>
        <dbReference type="EMBL" id="MBF9151469.1"/>
    </source>
</evidence>
<sequence length="1133" mass="120991">MTIRRGLSAATILACSTLLSPVALAEGPATQQAATTADTLAQQFQDPPMEARPRVWWHWMNGNVTKDGIAKDLAWMKRVGIGGMQNFDAGLDTPQVVDKRLVYMTPEWKDAFRFAASEADRLGLELAIAASPGWSETGGPWVKAEDGLKKVVWAETRVKGGKKFTGKLPMPPVTTGPFLDMPDSDPLVKITGEKGFKAPEHYSDIAVLAVPDIVAADLVPAYGSAGKPLDAAALADASLTTGVTLPRGPAEAPTTLVASYAKPQTIRSATIAIPGAKSMFAGPTLEIRLEASDDGSAWRPVADVPVTGAPSTVSFEPVTARHFRLVLAPLPFNGSNMGDPAPGVIVSGFVEMIAAGAKAPIDIMQFRLSSEAAIDQFEAKAGFAVVRDYYALGTPDATAAGVDPAKVIDLTGKLRPDGSLDWTPPKGTWRVIRLGSSLLGTTNHPAPPEATGLEVDKFDGAAVRRYLEHYIGTYKDAAGKELVGQRGVRALLTDSIEVGAANWTPRMVEQFKRLRGYDPLPYLPTLAGVLVGTREQSDKFLRDYRQTLADLMASEHYGTVAQVAHENGLKVYGEALEDNRPSLCDDMAMRSHADVPMAALWTFSRRAGPNPSYLVDMKGAASVAHIYGQNLVAAESMTSALAPWAYAPNELRRIIDLEFASGVNRPVVHTSVHQPVDDKVPGLSLAIFGQFFNRHEAWADLARPWVDYMARSSLLLQAGRNVADVAYFYGEEGPLTALYGRNRIADAPKAHAYDFINRDALFEAVKVEGNEVVAKGGARYRAIQLGGSSRRMTVATLQRLASLVEAGATVIGQAPESSPALADNSAESAALVAKLWSGQPVTKIGAGQVIASSDVDAALEVAGVAPDFRMTGASADAEVLFVHRQLADGDVWFLNNRKPAAEQVEARFRVTGKQPELWHADTGATEAVSYRIENGETVVPMTLDAESSVFVVFRKPAPAASLMLKKVVPTVAATLDKPWQVTFQAGRGAPASITLPKLTSLTEQADPGVKYFSGMATYTTSFTLPKGAKPGAPLWLNLGDVGEIAEVSVNGKHAGYAWHKPYRVDLSGVVTKGTNTLEVKVANLWVNRLVGDAQPDAKKVTWTSFPTYRADAPLRPAGLIGPVTLEAAGPSNP</sequence>
<reference evidence="5 6" key="1">
    <citation type="submission" date="2020-11" db="EMBL/GenBank/DDBJ databases">
        <title>The genome sequence of Novosphingobium sp. 1Y9A.</title>
        <authorList>
            <person name="Liu Y."/>
        </authorList>
    </citation>
    <scope>NUCLEOTIDE SEQUENCE [LARGE SCALE GENOMIC DNA]</scope>
    <source>
        <strain evidence="5 6">1Y9A</strain>
    </source>
</reference>
<proteinExistence type="predicted"/>
<evidence type="ECO:0000256" key="2">
    <source>
        <dbReference type="ARBA" id="ARBA00022801"/>
    </source>
</evidence>
<keyword evidence="2 5" id="KW-0378">Hydrolase</keyword>
<dbReference type="Proteomes" id="UP000600799">
    <property type="component" value="Unassembled WGS sequence"/>
</dbReference>
<dbReference type="Pfam" id="PF22666">
    <property type="entry name" value="Glyco_hydro_2_N2"/>
    <property type="match status" value="1"/>
</dbReference>
<gene>
    <name evidence="5" type="ORF">I2488_10680</name>
</gene>
<dbReference type="InterPro" id="IPR008979">
    <property type="entry name" value="Galactose-bd-like_sf"/>
</dbReference>
<dbReference type="RefSeq" id="WP_196275786.1">
    <property type="nucleotide sequence ID" value="NZ_JADQDC010000006.1"/>
</dbReference>
<dbReference type="Pfam" id="PF17132">
    <property type="entry name" value="Glyco_hydro_106"/>
    <property type="match status" value="1"/>
</dbReference>
<dbReference type="NCBIfam" id="NF045579">
    <property type="entry name" value="rhamnoside_JR"/>
    <property type="match status" value="1"/>
</dbReference>
<dbReference type="PANTHER" id="PTHR43817:SF1">
    <property type="entry name" value="HYDROLASE, FAMILY 43, PUTATIVE (AFU_ORTHOLOGUE AFUA_3G01660)-RELATED"/>
    <property type="match status" value="1"/>
</dbReference>